<dbReference type="Proteomes" id="UP000032160">
    <property type="component" value="Chromosome I"/>
</dbReference>
<protein>
    <submittedName>
        <fullName evidence="2">Uncharacterized protein</fullName>
    </submittedName>
</protein>
<evidence type="ECO:0000256" key="1">
    <source>
        <dbReference type="SAM" id="SignalP"/>
    </source>
</evidence>
<dbReference type="EMBL" id="HG966617">
    <property type="protein sequence ID" value="CDO59216.1"/>
    <property type="molecule type" value="Genomic_DNA"/>
</dbReference>
<accession>X5MMH8</accession>
<dbReference type="STRING" id="1458461.BN1012_Phect1002"/>
<dbReference type="KEGG" id="pect:BN1012_Phect1002"/>
<name>X5MMH8_9HYPH</name>
<proteinExistence type="predicted"/>
<reference evidence="2 3" key="1">
    <citation type="journal article" date="2014" name="Front. Genet.">
        <title>Genome and metabolic network of "Candidatus Phaeomarinobacter ectocarpi" Ec32, a new candidate genus of Alphaproteobacteria frequently associated with brown algae.</title>
        <authorList>
            <person name="Dittami S.M."/>
            <person name="Barbeyron T."/>
            <person name="Boyen C."/>
            <person name="Cambefort J."/>
            <person name="Collet G."/>
            <person name="Delage L."/>
            <person name="Gobet A."/>
            <person name="Groisillier A."/>
            <person name="Leblanc C."/>
            <person name="Michel G."/>
            <person name="Scornet D."/>
            <person name="Siegel A."/>
            <person name="Tapia J.E."/>
            <person name="Tonon T."/>
        </authorList>
    </citation>
    <scope>NUCLEOTIDE SEQUENCE [LARGE SCALE GENOMIC DNA]</scope>
    <source>
        <strain evidence="2 3">Ec32</strain>
    </source>
</reference>
<sequence>MNRLGRLAGIAVIASMLATPASACGGAVMLAMLFNIFPEAEGVLQAEVAESEKGSLHGDRWTPETGQLQHEWRADKTSVTVAALDERLEGLSAGPHIDGSAHILLIHEFRWLELTASTGGPSADLRGISLEGEGPRFFTTRYVIDNLLAGTLTWDDALGRGLIRSAAPMEEQAPWLGVLHAALAQAPRS</sequence>
<dbReference type="HOGENOM" id="CLU_1432167_0_0_5"/>
<organism evidence="2 3">
    <name type="scientific">Candidatus Phaeomarinibacter ectocarpi</name>
    <dbReference type="NCBI Taxonomy" id="1458461"/>
    <lineage>
        <taxon>Bacteria</taxon>
        <taxon>Pseudomonadati</taxon>
        <taxon>Pseudomonadota</taxon>
        <taxon>Alphaproteobacteria</taxon>
        <taxon>Hyphomicrobiales</taxon>
        <taxon>Parvibaculaceae</taxon>
        <taxon>Candidatus Phaeomarinibacter</taxon>
    </lineage>
</organism>
<dbReference type="RefSeq" id="WP_043949937.1">
    <property type="nucleotide sequence ID" value="NZ_HG966617.1"/>
</dbReference>
<keyword evidence="1" id="KW-0732">Signal</keyword>
<feature type="chain" id="PRO_5004958050" evidence="1">
    <location>
        <begin position="24"/>
        <end position="189"/>
    </location>
</feature>
<evidence type="ECO:0000313" key="3">
    <source>
        <dbReference type="Proteomes" id="UP000032160"/>
    </source>
</evidence>
<evidence type="ECO:0000313" key="2">
    <source>
        <dbReference type="EMBL" id="CDO59216.1"/>
    </source>
</evidence>
<keyword evidence="3" id="KW-1185">Reference proteome</keyword>
<gene>
    <name evidence="2" type="ORF">BN1012_Phect1002</name>
</gene>
<dbReference type="AlphaFoldDB" id="X5MMH8"/>
<feature type="signal peptide" evidence="1">
    <location>
        <begin position="1"/>
        <end position="23"/>
    </location>
</feature>